<dbReference type="Pfam" id="PF22042">
    <property type="entry name" value="EF-G_D2"/>
    <property type="match status" value="1"/>
</dbReference>
<dbReference type="FunFam" id="3.40.50.300:FF:001636">
    <property type="entry name" value="Ribosome-releasing factor 2, mitochondrial"/>
    <property type="match status" value="1"/>
</dbReference>
<dbReference type="FunFam" id="3.30.70.870:FF:000007">
    <property type="entry name" value="Ribosome-releasing factor 2, mitochondrial"/>
    <property type="match status" value="1"/>
</dbReference>
<dbReference type="SMART" id="SM00838">
    <property type="entry name" value="EFG_C"/>
    <property type="match status" value="1"/>
</dbReference>
<feature type="binding site" evidence="5">
    <location>
        <begin position="31"/>
        <end position="38"/>
    </location>
    <ligand>
        <name>GTP</name>
        <dbReference type="ChEBI" id="CHEBI:37565"/>
    </ligand>
</feature>
<dbReference type="InterPro" id="IPR031157">
    <property type="entry name" value="G_TR_CS"/>
</dbReference>
<name>A0A9P8IK20_9PEZI</name>
<dbReference type="PANTHER" id="PTHR43261">
    <property type="entry name" value="TRANSLATION ELONGATION FACTOR G-RELATED"/>
    <property type="match status" value="1"/>
</dbReference>
<evidence type="ECO:0000256" key="1">
    <source>
        <dbReference type="ARBA" id="ARBA00022741"/>
    </source>
</evidence>
<dbReference type="InterPro" id="IPR000640">
    <property type="entry name" value="EFG_V-like"/>
</dbReference>
<protein>
    <recommendedName>
        <fullName evidence="5">Ribosome-releasing factor 2, mitochondrial</fullName>
        <shortName evidence="5">RRF2mt</shortName>
    </recommendedName>
    <alternativeName>
        <fullName evidence="5">Elongation factor G 2, mitochondrial</fullName>
        <shortName evidence="5">EF-G2mt</shortName>
        <shortName evidence="5">mEF-G 2</shortName>
    </alternativeName>
</protein>
<dbReference type="Gene3D" id="3.30.230.10">
    <property type="match status" value="2"/>
</dbReference>
<dbReference type="PANTHER" id="PTHR43261:SF1">
    <property type="entry name" value="RIBOSOME-RELEASING FACTOR 2, MITOCHONDRIAL"/>
    <property type="match status" value="1"/>
</dbReference>
<dbReference type="Pfam" id="PF00009">
    <property type="entry name" value="GTP_EFTU"/>
    <property type="match status" value="1"/>
</dbReference>
<evidence type="ECO:0000256" key="6">
    <source>
        <dbReference type="SAM" id="MobiDB-lite"/>
    </source>
</evidence>
<dbReference type="Pfam" id="PF14492">
    <property type="entry name" value="EFG_III"/>
    <property type="match status" value="1"/>
</dbReference>
<dbReference type="InterPro" id="IPR005225">
    <property type="entry name" value="Small_GTP-bd"/>
</dbReference>
<dbReference type="GO" id="GO:0032790">
    <property type="term" value="P:ribosome disassembly"/>
    <property type="evidence" value="ECO:0007669"/>
    <property type="project" value="UniProtKB-UniRule"/>
</dbReference>
<feature type="region of interest" description="Disordered" evidence="6">
    <location>
        <begin position="791"/>
        <end position="812"/>
    </location>
</feature>
<dbReference type="GO" id="GO:0003924">
    <property type="term" value="F:GTPase activity"/>
    <property type="evidence" value="ECO:0007669"/>
    <property type="project" value="UniProtKB-UniRule"/>
</dbReference>
<feature type="binding site" evidence="5">
    <location>
        <begin position="113"/>
        <end position="117"/>
    </location>
    <ligand>
        <name>GTP</name>
        <dbReference type="ChEBI" id="CHEBI:37565"/>
    </ligand>
</feature>
<dbReference type="Gene3D" id="2.40.30.10">
    <property type="entry name" value="Translation factors"/>
    <property type="match status" value="1"/>
</dbReference>
<dbReference type="InterPro" id="IPR053905">
    <property type="entry name" value="EF-G-like_DII"/>
</dbReference>
<dbReference type="CDD" id="cd01886">
    <property type="entry name" value="EF-G"/>
    <property type="match status" value="1"/>
</dbReference>
<dbReference type="InterPro" id="IPR035649">
    <property type="entry name" value="EFG_V"/>
</dbReference>
<dbReference type="CDD" id="cd16262">
    <property type="entry name" value="EFG_III"/>
    <property type="match status" value="1"/>
</dbReference>
<dbReference type="GO" id="GO:0005739">
    <property type="term" value="C:mitochondrion"/>
    <property type="evidence" value="ECO:0007669"/>
    <property type="project" value="UniProtKB-SubCell"/>
</dbReference>
<dbReference type="InterPro" id="IPR009022">
    <property type="entry name" value="EFG_III"/>
</dbReference>
<dbReference type="InterPro" id="IPR009000">
    <property type="entry name" value="Transl_B-barrel_sf"/>
</dbReference>
<comment type="similarity">
    <text evidence="5">Belongs to the TRAFAC class translation factor GTPase superfamily. Classic translation factor GTPase family. EF-G/EF-2 subfamily.</text>
</comment>
<dbReference type="Gene3D" id="3.30.70.240">
    <property type="match status" value="1"/>
</dbReference>
<evidence type="ECO:0000256" key="3">
    <source>
        <dbReference type="ARBA" id="ARBA00023128"/>
    </source>
</evidence>
<dbReference type="NCBIfam" id="TIGR00231">
    <property type="entry name" value="small_GTP"/>
    <property type="match status" value="1"/>
</dbReference>
<gene>
    <name evidence="5 8" type="primary">MEF2</name>
    <name evidence="8" type="ORF">GP486_006547</name>
</gene>
<feature type="region of interest" description="Disordered" evidence="6">
    <location>
        <begin position="1"/>
        <end position="23"/>
    </location>
</feature>
<dbReference type="Gene3D" id="3.30.70.870">
    <property type="entry name" value="Elongation Factor G (Translational Gtpase), domain 3"/>
    <property type="match status" value="1"/>
</dbReference>
<evidence type="ECO:0000313" key="9">
    <source>
        <dbReference type="Proteomes" id="UP000750711"/>
    </source>
</evidence>
<dbReference type="GO" id="GO:0005525">
    <property type="term" value="F:GTP binding"/>
    <property type="evidence" value="ECO:0007669"/>
    <property type="project" value="UniProtKB-UniRule"/>
</dbReference>
<evidence type="ECO:0000256" key="4">
    <source>
        <dbReference type="ARBA" id="ARBA00023134"/>
    </source>
</evidence>
<dbReference type="InterPro" id="IPR000795">
    <property type="entry name" value="T_Tr_GTP-bd_dom"/>
</dbReference>
<evidence type="ECO:0000256" key="5">
    <source>
        <dbReference type="HAMAP-Rule" id="MF_03059"/>
    </source>
</evidence>
<dbReference type="FunFam" id="2.40.30.10:FF:000106">
    <property type="entry name" value="Ribosome-releasing factor 2, mitochondrial"/>
    <property type="match status" value="1"/>
</dbReference>
<dbReference type="Gene3D" id="3.40.50.300">
    <property type="entry name" value="P-loop containing nucleotide triphosphate hydrolases"/>
    <property type="match status" value="1"/>
</dbReference>
<evidence type="ECO:0000313" key="8">
    <source>
        <dbReference type="EMBL" id="KAH0553382.1"/>
    </source>
</evidence>
<keyword evidence="2 5" id="KW-0648">Protein biosynthesis</keyword>
<dbReference type="Proteomes" id="UP000750711">
    <property type="component" value="Unassembled WGS sequence"/>
</dbReference>
<dbReference type="Pfam" id="PF00679">
    <property type="entry name" value="EFG_C"/>
    <property type="match status" value="1"/>
</dbReference>
<keyword evidence="1 5" id="KW-0547">Nucleotide-binding</keyword>
<dbReference type="SUPFAM" id="SSF54980">
    <property type="entry name" value="EF-G C-terminal domain-like"/>
    <property type="match status" value="2"/>
</dbReference>
<proteinExistence type="inferred from homology"/>
<dbReference type="AlphaFoldDB" id="A0A9P8IK20"/>
<dbReference type="EMBL" id="JAGHQM010001501">
    <property type="protein sequence ID" value="KAH0553382.1"/>
    <property type="molecule type" value="Genomic_DNA"/>
</dbReference>
<accession>A0A9P8IK20</accession>
<dbReference type="InterPro" id="IPR035647">
    <property type="entry name" value="EFG_III/V"/>
</dbReference>
<keyword evidence="9" id="KW-1185">Reference proteome</keyword>
<keyword evidence="3 5" id="KW-0496">Mitochondrion</keyword>
<dbReference type="InterPro" id="IPR030851">
    <property type="entry name" value="EFG2"/>
</dbReference>
<reference evidence="8" key="1">
    <citation type="submission" date="2021-03" db="EMBL/GenBank/DDBJ databases">
        <title>Comparative genomics and phylogenomic investigation of the class Geoglossomycetes provide insights into ecological specialization and systematics.</title>
        <authorList>
            <person name="Melie T."/>
            <person name="Pirro S."/>
            <person name="Miller A.N."/>
            <person name="Quandt A."/>
        </authorList>
    </citation>
    <scope>NUCLEOTIDE SEQUENCE</scope>
    <source>
        <strain evidence="8">CAQ_001_2017</strain>
    </source>
</reference>
<evidence type="ECO:0000256" key="2">
    <source>
        <dbReference type="ARBA" id="ARBA00022917"/>
    </source>
</evidence>
<dbReference type="GO" id="GO:0032543">
    <property type="term" value="P:mitochondrial translation"/>
    <property type="evidence" value="ECO:0007669"/>
    <property type="project" value="UniProtKB-UniRule"/>
</dbReference>
<sequence>MSTTAYYGDSHEATPEQDPDLDRTRNIGIIAHIDAGKTTTTERMLYYSGFTRRIGDVDDGSTVTDFLPAERARGITIQSAAITFHWPPGAQRQPGTPLRSPRSLIPHTINLIDTPGHADFTFEVLRSLRILDGAVCILDGVAGVEAQTEKVWHQANNYGIPRIVYVNKLDRDGAAFGRTVKEIGVRLAGWPAVCQIPWWEGGKGRFVGVGDVIGLKAIRWDEGGDGKAVKVCQLEELEKSDRDLVEEIRKARVALVELLSERDDDIVEKFIEYDEDHLAIPSADIIESLRRCVLDGSGTVIPVFAGASFKNIGVQPLLDAVVDLLPGPTERPDPEVNVGSLKGGLYDLIGGRRFLELTDRDNHKNLKARKTLYTATNSAASTAPIHVLEGCALAFKVVNDARRGVLVYVRVYSGTISRHSPLFNTSLHTTERAPRLLRMYASDAVDIPFISSGQIGVIVGLKHARTGDTLISYHGANHKAGPPSPLNSLHLRPIEVPPPVFFASVEPKSLGEAKHLEEALALLLREDPSLHVSIDDDSGQTLLSGMGELHLEIARDRLVGDFKAKMDMGKIEIGYRECVLGPSSKPEKRTFDKEIAGKRGKAACQASVKPACDVYSGISESEEPWSAIKEGNLVSITPINSLDSPLPPHLDVPKLCQALTNGALAALARGPKYSFPVHSTHVKLCVNPSSDIFGSESTPAALSSAARMATLAALKTASEEVGTGLMEPVMSVIVSVDEHSLGAVVHDISAARGGHIVSLGDDIDPSKQSSPIATAITDEPSRQAIDIRKIYAPPDPFGNSSTNDRPESQQRSIVARVPLKEMVGYLKHLRSLTGGRGTFVMNVDRFERMGTQREKTVLRELRGL</sequence>
<organism evidence="8 9">
    <name type="scientific">Trichoglossum hirsutum</name>
    <dbReference type="NCBI Taxonomy" id="265104"/>
    <lineage>
        <taxon>Eukaryota</taxon>
        <taxon>Fungi</taxon>
        <taxon>Dikarya</taxon>
        <taxon>Ascomycota</taxon>
        <taxon>Pezizomycotina</taxon>
        <taxon>Geoglossomycetes</taxon>
        <taxon>Geoglossales</taxon>
        <taxon>Geoglossaceae</taxon>
        <taxon>Trichoglossum</taxon>
    </lineage>
</organism>
<dbReference type="PROSITE" id="PS51722">
    <property type="entry name" value="G_TR_2"/>
    <property type="match status" value="1"/>
</dbReference>
<comment type="subcellular location">
    <subcellularLocation>
        <location evidence="5">Mitochondrion</location>
    </subcellularLocation>
</comment>
<dbReference type="CDD" id="cd03713">
    <property type="entry name" value="EFG_mtEFG_C"/>
    <property type="match status" value="1"/>
</dbReference>
<dbReference type="HAMAP" id="MF_03059">
    <property type="entry name" value="mEF_G_2"/>
    <property type="match status" value="1"/>
</dbReference>
<feature type="binding site" evidence="5">
    <location>
        <begin position="167"/>
        <end position="170"/>
    </location>
    <ligand>
        <name>GTP</name>
        <dbReference type="ChEBI" id="CHEBI:37565"/>
    </ligand>
</feature>
<dbReference type="SUPFAM" id="SSF52540">
    <property type="entry name" value="P-loop containing nucleoside triphosphate hydrolases"/>
    <property type="match status" value="1"/>
</dbReference>
<evidence type="ECO:0000259" key="7">
    <source>
        <dbReference type="PROSITE" id="PS51722"/>
    </source>
</evidence>
<feature type="domain" description="Tr-type G" evidence="7">
    <location>
        <begin position="22"/>
        <end position="329"/>
    </location>
</feature>
<dbReference type="InterPro" id="IPR014721">
    <property type="entry name" value="Ribsml_uS5_D2-typ_fold_subgr"/>
</dbReference>
<feature type="compositionally biased region" description="Basic and acidic residues" evidence="6">
    <location>
        <begin position="9"/>
        <end position="23"/>
    </location>
</feature>
<comment type="function">
    <text evidence="5">Mitochondrial GTPase that mediates the disassembly of ribosomes from messenger RNA at the termination of mitochondrial protein biosynthesis. Not involved in the GTP-dependent ribosomal translocation step during translation elongation.</text>
</comment>
<dbReference type="InterPro" id="IPR027417">
    <property type="entry name" value="P-loop_NTPase"/>
</dbReference>
<keyword evidence="4 5" id="KW-0342">GTP-binding</keyword>
<dbReference type="SUPFAM" id="SSF50447">
    <property type="entry name" value="Translation proteins"/>
    <property type="match status" value="1"/>
</dbReference>
<dbReference type="PROSITE" id="PS00301">
    <property type="entry name" value="G_TR_1"/>
    <property type="match status" value="1"/>
</dbReference>
<dbReference type="InterPro" id="IPR041095">
    <property type="entry name" value="EFG_II"/>
</dbReference>
<dbReference type="PRINTS" id="PR00315">
    <property type="entry name" value="ELONGATNFCT"/>
</dbReference>
<comment type="caution">
    <text evidence="8">The sequence shown here is derived from an EMBL/GenBank/DDBJ whole genome shotgun (WGS) entry which is preliminary data.</text>
</comment>